<dbReference type="InterPro" id="IPR006153">
    <property type="entry name" value="Cation/H_exchanger_TM"/>
</dbReference>
<comment type="subcellular location">
    <subcellularLocation>
        <location evidence="1">Membrane</location>
        <topology evidence="1">Multi-pass membrane protein</topology>
    </subcellularLocation>
</comment>
<evidence type="ECO:0000256" key="10">
    <source>
        <dbReference type="ARBA" id="ARBA00023136"/>
    </source>
</evidence>
<evidence type="ECO:0000256" key="9">
    <source>
        <dbReference type="ARBA" id="ARBA00023065"/>
    </source>
</evidence>
<feature type="region of interest" description="Disordered" evidence="11">
    <location>
        <begin position="623"/>
        <end position="643"/>
    </location>
</feature>
<accession>A0ABT3G4E9</accession>
<protein>
    <submittedName>
        <fullName evidence="14">Monovalent cation:proton antiporter-2 (CPA2) family protein</fullName>
    </submittedName>
</protein>
<dbReference type="InterPro" id="IPR038770">
    <property type="entry name" value="Na+/solute_symporter_sf"/>
</dbReference>
<name>A0ABT3G4E9_9BACT</name>
<dbReference type="PANTHER" id="PTHR46157">
    <property type="entry name" value="K(+) EFFLUX ANTIPORTER 3, CHLOROPLASTIC"/>
    <property type="match status" value="1"/>
</dbReference>
<feature type="transmembrane region" description="Helical" evidence="12">
    <location>
        <begin position="306"/>
        <end position="326"/>
    </location>
</feature>
<dbReference type="Gene3D" id="3.40.50.720">
    <property type="entry name" value="NAD(P)-binding Rossmann-like Domain"/>
    <property type="match status" value="1"/>
</dbReference>
<evidence type="ECO:0000256" key="6">
    <source>
        <dbReference type="ARBA" id="ARBA00022692"/>
    </source>
</evidence>
<reference evidence="14" key="1">
    <citation type="submission" date="2022-10" db="EMBL/GenBank/DDBJ databases">
        <title>Luteolibacter sp. GHJ8, whole genome shotgun sequencing project.</title>
        <authorList>
            <person name="Zhao G."/>
            <person name="Shen L."/>
        </authorList>
    </citation>
    <scope>NUCLEOTIDE SEQUENCE</scope>
    <source>
        <strain evidence="14">GHJ8</strain>
    </source>
</reference>
<feature type="transmembrane region" description="Helical" evidence="12">
    <location>
        <begin position="76"/>
        <end position="95"/>
    </location>
</feature>
<evidence type="ECO:0000256" key="4">
    <source>
        <dbReference type="ARBA" id="ARBA00022449"/>
    </source>
</evidence>
<dbReference type="EMBL" id="JAPDDR010000007">
    <property type="protein sequence ID" value="MCW1914708.1"/>
    <property type="molecule type" value="Genomic_DNA"/>
</dbReference>
<dbReference type="InterPro" id="IPR004771">
    <property type="entry name" value="K/H_exchanger"/>
</dbReference>
<sequence length="643" mass="69387">MAARHSGWLLPPPDPSSTAVAFESFFTQAFMYLSAALIAVLVGKRLGMGAVLGYLIAGALIGPFCLKWVGGESEQITHFAEFGVVMMLFLVGLELQPTHLWKMRKQIFGMGTMQVLLSAVAVGAVTMAFGCGWKPALAIGLILAMSSTAIVLQSLSERNLMKTDAGQSSFAVLLFQDLAVIPIMALLPLLAAKHTGGDNGQGHGHGHGGAEWIDRWPTWAQPLITIGAVVLIVLVARVAVRPFFRAIAKTRQREAFTAAALLLVISVALLMTKVGLSAALGTFMAGVVLANSEYRHELESDIEPFKGLLLGLFFLGVGTGIDFGHIANNMGLVFGGAAALLLVKGGVLFALSWLRGAPCGSAMIFSSALAAGGEFAFVLITLAAGAAVFPEEVSRTLVAVVALTMAVTPLLIMASHRFSERGKPKDKPERESDVEDLGAPVIICGYGRFGHAVGRLLHTQGIECTVLDNDSDQVETLRQIGFKVYYGDAGRPDLLLTAGAARAKILVIALRDPELAMRIVETARKHFPHLQIFLRAHSRREAYEFIDAGEERIYRETLDSSLRMGTDVLRSLGMPAYSAHRAAKLYRKADEKFVRELAKHRNNRVTFLNAARDSQAIFDTVMRADPLDREPSEDGWVPPSTDR</sequence>
<keyword evidence="3" id="KW-0813">Transport</keyword>
<dbReference type="InterPro" id="IPR003148">
    <property type="entry name" value="RCK_N"/>
</dbReference>
<feature type="domain" description="RCK N-terminal" evidence="13">
    <location>
        <begin position="438"/>
        <end position="562"/>
    </location>
</feature>
<feature type="transmembrane region" description="Helical" evidence="12">
    <location>
        <begin position="332"/>
        <end position="351"/>
    </location>
</feature>
<feature type="transmembrane region" description="Helical" evidence="12">
    <location>
        <begin position="136"/>
        <end position="156"/>
    </location>
</feature>
<feature type="transmembrane region" description="Helical" evidence="12">
    <location>
        <begin position="107"/>
        <end position="130"/>
    </location>
</feature>
<feature type="transmembrane region" description="Helical" evidence="12">
    <location>
        <begin position="49"/>
        <end position="70"/>
    </location>
</feature>
<dbReference type="Pfam" id="PF00999">
    <property type="entry name" value="Na_H_Exchanger"/>
    <property type="match status" value="1"/>
</dbReference>
<feature type="transmembrane region" description="Helical" evidence="12">
    <location>
        <begin position="20"/>
        <end position="42"/>
    </location>
</feature>
<proteinExistence type="inferred from homology"/>
<dbReference type="PROSITE" id="PS51201">
    <property type="entry name" value="RCK_N"/>
    <property type="match status" value="1"/>
</dbReference>
<keyword evidence="6 12" id="KW-0812">Transmembrane</keyword>
<feature type="transmembrane region" description="Helical" evidence="12">
    <location>
        <begin position="168"/>
        <end position="191"/>
    </location>
</feature>
<keyword evidence="15" id="KW-1185">Reference proteome</keyword>
<evidence type="ECO:0000256" key="1">
    <source>
        <dbReference type="ARBA" id="ARBA00004141"/>
    </source>
</evidence>
<keyword evidence="4" id="KW-0050">Antiport</keyword>
<evidence type="ECO:0000313" key="14">
    <source>
        <dbReference type="EMBL" id="MCW1914708.1"/>
    </source>
</evidence>
<dbReference type="RefSeq" id="WP_264514244.1">
    <property type="nucleotide sequence ID" value="NZ_JAPDDR010000007.1"/>
</dbReference>
<evidence type="ECO:0000259" key="13">
    <source>
        <dbReference type="PROSITE" id="PS51201"/>
    </source>
</evidence>
<dbReference type="Pfam" id="PF02254">
    <property type="entry name" value="TrkA_N"/>
    <property type="match status" value="1"/>
</dbReference>
<feature type="transmembrane region" description="Helical" evidence="12">
    <location>
        <begin position="219"/>
        <end position="240"/>
    </location>
</feature>
<keyword evidence="9" id="KW-0406">Ion transport</keyword>
<evidence type="ECO:0000256" key="5">
    <source>
        <dbReference type="ARBA" id="ARBA00022538"/>
    </source>
</evidence>
<evidence type="ECO:0000256" key="7">
    <source>
        <dbReference type="ARBA" id="ARBA00022958"/>
    </source>
</evidence>
<keyword evidence="5" id="KW-0633">Potassium transport</keyword>
<evidence type="ECO:0000313" key="15">
    <source>
        <dbReference type="Proteomes" id="UP001165653"/>
    </source>
</evidence>
<comment type="caution">
    <text evidence="14">The sequence shown here is derived from an EMBL/GenBank/DDBJ whole genome shotgun (WGS) entry which is preliminary data.</text>
</comment>
<comment type="similarity">
    <text evidence="2">Belongs to the monovalent cation:proton antiporter 2 (CPA2) transporter (TC 2.A.37) family.</text>
</comment>
<gene>
    <name evidence="14" type="ORF">OJ996_14060</name>
</gene>
<feature type="transmembrane region" description="Helical" evidence="12">
    <location>
        <begin position="363"/>
        <end position="389"/>
    </location>
</feature>
<evidence type="ECO:0000256" key="3">
    <source>
        <dbReference type="ARBA" id="ARBA00022448"/>
    </source>
</evidence>
<evidence type="ECO:0000256" key="11">
    <source>
        <dbReference type="SAM" id="MobiDB-lite"/>
    </source>
</evidence>
<dbReference type="Proteomes" id="UP001165653">
    <property type="component" value="Unassembled WGS sequence"/>
</dbReference>
<keyword evidence="10 12" id="KW-0472">Membrane</keyword>
<evidence type="ECO:0000256" key="8">
    <source>
        <dbReference type="ARBA" id="ARBA00022989"/>
    </source>
</evidence>
<organism evidence="14 15">
    <name type="scientific">Luteolibacter rhizosphaerae</name>
    <dbReference type="NCBI Taxonomy" id="2989719"/>
    <lineage>
        <taxon>Bacteria</taxon>
        <taxon>Pseudomonadati</taxon>
        <taxon>Verrucomicrobiota</taxon>
        <taxon>Verrucomicrobiia</taxon>
        <taxon>Verrucomicrobiales</taxon>
        <taxon>Verrucomicrobiaceae</taxon>
        <taxon>Luteolibacter</taxon>
    </lineage>
</organism>
<dbReference type="SUPFAM" id="SSF51735">
    <property type="entry name" value="NAD(P)-binding Rossmann-fold domains"/>
    <property type="match status" value="1"/>
</dbReference>
<dbReference type="NCBIfam" id="TIGR00932">
    <property type="entry name" value="2a37"/>
    <property type="match status" value="1"/>
</dbReference>
<keyword evidence="7" id="KW-0630">Potassium</keyword>
<evidence type="ECO:0000256" key="2">
    <source>
        <dbReference type="ARBA" id="ARBA00005551"/>
    </source>
</evidence>
<dbReference type="PANTHER" id="PTHR46157:SF4">
    <property type="entry name" value="K(+) EFFLUX ANTIPORTER 3, CHLOROPLASTIC"/>
    <property type="match status" value="1"/>
</dbReference>
<keyword evidence="8 12" id="KW-1133">Transmembrane helix</keyword>
<dbReference type="InterPro" id="IPR036291">
    <property type="entry name" value="NAD(P)-bd_dom_sf"/>
</dbReference>
<dbReference type="Gene3D" id="1.20.1530.20">
    <property type="match status" value="1"/>
</dbReference>
<evidence type="ECO:0000256" key="12">
    <source>
        <dbReference type="SAM" id="Phobius"/>
    </source>
</evidence>
<feature type="transmembrane region" description="Helical" evidence="12">
    <location>
        <begin position="395"/>
        <end position="415"/>
    </location>
</feature>